<keyword evidence="3 9" id="KW-0132">Cell division</keyword>
<name>A0A1T4V571_9GAMM</name>
<comment type="subcellular location">
    <subcellularLocation>
        <location evidence="1">Cell membrane</location>
        <topology evidence="1">Single-pass type II membrane protein</topology>
    </subcellularLocation>
</comment>
<keyword evidence="2" id="KW-1003">Cell membrane</keyword>
<dbReference type="EMBL" id="FUXX01000009">
    <property type="protein sequence ID" value="SKA60097.1"/>
    <property type="molecule type" value="Genomic_DNA"/>
</dbReference>
<evidence type="ECO:0000313" key="9">
    <source>
        <dbReference type="EMBL" id="SKA60097.1"/>
    </source>
</evidence>
<dbReference type="Proteomes" id="UP000242432">
    <property type="component" value="Unassembled WGS sequence"/>
</dbReference>
<keyword evidence="6" id="KW-0472">Membrane</keyword>
<accession>A0A1T4V571</accession>
<sequence>MQESSALRKLEDNLPVEEEKEPQFGDRSTHKHKANSTLQTPEVTKIQISSPKEEKKEEKTVVTEVTEQRILRIANADNQNDGLSPEILAIPLYTAELESAKKSALVPTILKDVFAHSLSFVLILVATCLSVYKVHIVQQTRDITIELNEVTQKNELMHREWLSLLSEREVLTEYSVVRKSAINKLAMVQPKTEDEVVIDLR</sequence>
<feature type="compositionally biased region" description="Polar residues" evidence="8">
    <location>
        <begin position="35"/>
        <end position="50"/>
    </location>
</feature>
<dbReference type="RefSeq" id="WP_078928349.1">
    <property type="nucleotide sequence ID" value="NZ_FUXX01000009.1"/>
</dbReference>
<organism evidence="9 10">
    <name type="scientific">Succinivibrio dextrinosolvens DSM 3072</name>
    <dbReference type="NCBI Taxonomy" id="1123324"/>
    <lineage>
        <taxon>Bacteria</taxon>
        <taxon>Pseudomonadati</taxon>
        <taxon>Pseudomonadota</taxon>
        <taxon>Gammaproteobacteria</taxon>
        <taxon>Aeromonadales</taxon>
        <taxon>Succinivibrionaceae</taxon>
        <taxon>Succinivibrio</taxon>
    </lineage>
</organism>
<feature type="compositionally biased region" description="Basic and acidic residues" evidence="8">
    <location>
        <begin position="1"/>
        <end position="12"/>
    </location>
</feature>
<proteinExistence type="predicted"/>
<evidence type="ECO:0000256" key="6">
    <source>
        <dbReference type="ARBA" id="ARBA00023136"/>
    </source>
</evidence>
<evidence type="ECO:0000256" key="3">
    <source>
        <dbReference type="ARBA" id="ARBA00022618"/>
    </source>
</evidence>
<dbReference type="AlphaFoldDB" id="A0A1T4V571"/>
<dbReference type="GO" id="GO:0005886">
    <property type="term" value="C:plasma membrane"/>
    <property type="evidence" value="ECO:0007669"/>
    <property type="project" value="UniProtKB-SubCell"/>
</dbReference>
<evidence type="ECO:0000256" key="7">
    <source>
        <dbReference type="ARBA" id="ARBA00023306"/>
    </source>
</evidence>
<evidence type="ECO:0000256" key="5">
    <source>
        <dbReference type="ARBA" id="ARBA00022989"/>
    </source>
</evidence>
<gene>
    <name evidence="9" type="ORF">SAMN02745213_00810</name>
</gene>
<keyword evidence="5" id="KW-1133">Transmembrane helix</keyword>
<dbReference type="GO" id="GO:0051301">
    <property type="term" value="P:cell division"/>
    <property type="evidence" value="ECO:0007669"/>
    <property type="project" value="UniProtKB-KW"/>
</dbReference>
<dbReference type="STRING" id="83771.SAMN02910357_00626"/>
<keyword evidence="4" id="KW-0812">Transmembrane</keyword>
<reference evidence="10" key="1">
    <citation type="submission" date="2017-02" db="EMBL/GenBank/DDBJ databases">
        <authorList>
            <person name="Varghese N."/>
            <person name="Submissions S."/>
        </authorList>
    </citation>
    <scope>NUCLEOTIDE SEQUENCE [LARGE SCALE GENOMIC DNA]</scope>
    <source>
        <strain evidence="10">DSM 3072</strain>
    </source>
</reference>
<feature type="compositionally biased region" description="Basic and acidic residues" evidence="8">
    <location>
        <begin position="51"/>
        <end position="61"/>
    </location>
</feature>
<dbReference type="InterPro" id="IPR011922">
    <property type="entry name" value="Cell_div_FtsL"/>
</dbReference>
<keyword evidence="7" id="KW-0131">Cell cycle</keyword>
<evidence type="ECO:0000256" key="2">
    <source>
        <dbReference type="ARBA" id="ARBA00022475"/>
    </source>
</evidence>
<evidence type="ECO:0000256" key="8">
    <source>
        <dbReference type="SAM" id="MobiDB-lite"/>
    </source>
</evidence>
<keyword evidence="10" id="KW-1185">Reference proteome</keyword>
<protein>
    <submittedName>
        <fullName evidence="9">Cell division protein FtsL</fullName>
    </submittedName>
</protein>
<evidence type="ECO:0000313" key="10">
    <source>
        <dbReference type="Proteomes" id="UP000242432"/>
    </source>
</evidence>
<evidence type="ECO:0000256" key="4">
    <source>
        <dbReference type="ARBA" id="ARBA00022692"/>
    </source>
</evidence>
<evidence type="ECO:0000256" key="1">
    <source>
        <dbReference type="ARBA" id="ARBA00004401"/>
    </source>
</evidence>
<dbReference type="Pfam" id="PF04999">
    <property type="entry name" value="FtsL"/>
    <property type="match status" value="1"/>
</dbReference>
<feature type="region of interest" description="Disordered" evidence="8">
    <location>
        <begin position="1"/>
        <end position="61"/>
    </location>
</feature>